<evidence type="ECO:0000256" key="1">
    <source>
        <dbReference type="SAM" id="Phobius"/>
    </source>
</evidence>
<evidence type="ECO:0000259" key="2">
    <source>
        <dbReference type="Pfam" id="PF02026"/>
    </source>
</evidence>
<accession>A0A7W6DHI0</accession>
<dbReference type="EMBL" id="JACIEB010000008">
    <property type="protein sequence ID" value="MBB3983391.1"/>
    <property type="molecule type" value="Genomic_DNA"/>
</dbReference>
<comment type="caution">
    <text evidence="3">The sequence shown here is derived from an EMBL/GenBank/DDBJ whole genome shotgun (WGS) entry which is preliminary data.</text>
</comment>
<dbReference type="InterPro" id="IPR003032">
    <property type="entry name" value="Ryanodine_rcpt"/>
</dbReference>
<evidence type="ECO:0000313" key="3">
    <source>
        <dbReference type="EMBL" id="MBB3983391.1"/>
    </source>
</evidence>
<keyword evidence="1" id="KW-1133">Transmembrane helix</keyword>
<proteinExistence type="predicted"/>
<gene>
    <name evidence="3" type="ORF">GGR44_003079</name>
</gene>
<feature type="domain" description="Ryanodine receptor Ryr" evidence="2">
    <location>
        <begin position="506"/>
        <end position="570"/>
    </location>
</feature>
<keyword evidence="4" id="KW-1185">Reference proteome</keyword>
<dbReference type="Proteomes" id="UP000552757">
    <property type="component" value="Unassembled WGS sequence"/>
</dbReference>
<feature type="transmembrane region" description="Helical" evidence="1">
    <location>
        <begin position="20"/>
        <end position="42"/>
    </location>
</feature>
<keyword evidence="1" id="KW-0472">Membrane</keyword>
<reference evidence="3 4" key="1">
    <citation type="submission" date="2020-08" db="EMBL/GenBank/DDBJ databases">
        <title>Genomic Encyclopedia of Type Strains, Phase IV (KMG-IV): sequencing the most valuable type-strain genomes for metagenomic binning, comparative biology and taxonomic classification.</title>
        <authorList>
            <person name="Goeker M."/>
        </authorList>
    </citation>
    <scope>NUCLEOTIDE SEQUENCE [LARGE SCALE GENOMIC DNA]</scope>
    <source>
        <strain evidence="3 4">DSM 29348</strain>
    </source>
</reference>
<protein>
    <recommendedName>
        <fullName evidence="2">Ryanodine receptor Ryr domain-containing protein</fullName>
    </recommendedName>
</protein>
<dbReference type="Pfam" id="PF02026">
    <property type="entry name" value="RyR"/>
    <property type="match status" value="1"/>
</dbReference>
<evidence type="ECO:0000313" key="4">
    <source>
        <dbReference type="Proteomes" id="UP000552757"/>
    </source>
</evidence>
<dbReference type="Gene3D" id="6.20.350.10">
    <property type="match status" value="1"/>
</dbReference>
<organism evidence="3 4">
    <name type="scientific">Sphingobium fontiphilum</name>
    <dbReference type="NCBI Taxonomy" id="944425"/>
    <lineage>
        <taxon>Bacteria</taxon>
        <taxon>Pseudomonadati</taxon>
        <taxon>Pseudomonadota</taxon>
        <taxon>Alphaproteobacteria</taxon>
        <taxon>Sphingomonadales</taxon>
        <taxon>Sphingomonadaceae</taxon>
        <taxon>Sphingobium</taxon>
    </lineage>
</organism>
<sequence length="708" mass="76488">MGRPPNKGIRGLRLPPVAPVVRFGAMAVAFLLGSWGFAQAYAQAGIDSTVMQDAMRALRLIVGSFPMVLEGRDLPLALDIARWALPLLTFWSTAALAWEQLRNPLRLALIRARGEHLVIAGDDDGGLAAQAARGALADGRRVLLWPRDRRAHWIVDAVEAGAAEVEQGAVPESVTSLALDKTRAVLLLSQEARGNITLASAILTRMSDVRPAGDPADIIVRVDDLDLRRSIEQRFEHVDRRTARVRLAALPDIAARHLALARPIDGFMRAGQSQRGVLTIGFTPLIERYVMRILAGGHYRDGGKPIFTVYRSDVAQCEAAFRARNPGADGLSPLRFVEARTDPAWIIPLIEAHVEGAGEPVAILIDLDDDDRSLAVALAFDGRYRAAAMTAPPIHVRMAGSHDHRIGAGIFPFGGLSDLADPDMLLQDRHDALARSIHDFYLEGRFAEGERIGARASMQEWEDLPESFRDDNRLVADCYQLKLRDIDARLVEGDGPSLALSPAELEELSHAEHDRWMAAKLAQGWVYGAVRDDARRLHPDIVPYEDLSEAIKDLDREQVRIMARLLGASGRRALRVLTVALLPGGEDAAPDPAALTAALTAHYPDRAPVFVGDFADRWSRQLLGALIARGQLVQLALTGHVQAIIDTLPGQEAAAAAALVGAADTIFAGGMAGLTAGAELLLATDAGSDSRAIRIGPDGAISHAPWTR</sequence>
<name>A0A7W6DHI0_9SPHN</name>
<dbReference type="AlphaFoldDB" id="A0A7W6DHI0"/>
<dbReference type="RefSeq" id="WP_183956328.1">
    <property type="nucleotide sequence ID" value="NZ_JACIEB010000008.1"/>
</dbReference>
<keyword evidence="1" id="KW-0812">Transmembrane</keyword>